<evidence type="ECO:0000313" key="3">
    <source>
        <dbReference type="Proteomes" id="UP000536835"/>
    </source>
</evidence>
<dbReference type="NCBIfam" id="TIGR03696">
    <property type="entry name" value="Rhs_assc_core"/>
    <property type="match status" value="1"/>
</dbReference>
<evidence type="ECO:0000256" key="1">
    <source>
        <dbReference type="SAM" id="MobiDB-lite"/>
    </source>
</evidence>
<sequence length="245" mass="25252">MGAHPCYRVASPFGEEWVESGDLTKLTDQPGFTGHVKDTSTGLTSMQARYHDPVIGRFLSTDPVQFSPARTYMFSRYAYAANDPVNLFDPDGRNPIALAACAGPQAAACAAVGAAVVACVAFCDDAARGISNAISAIRDAANDNYPPLGEGEVSIGENGDIVGIGGEGSVVIDEDGNIVGVRDENGKVGPLGTGTEQPDIDGERNRQEASDKLSTQGDPKNNTVAGALGQALGELDEGAPGPDPD</sequence>
<feature type="compositionally biased region" description="Basic and acidic residues" evidence="1">
    <location>
        <begin position="201"/>
        <end position="211"/>
    </location>
</feature>
<name>A0A7Y3RIM2_9PROT</name>
<dbReference type="RefSeq" id="WP_173195699.1">
    <property type="nucleotide sequence ID" value="NZ_JABFCX010000001.1"/>
</dbReference>
<dbReference type="InterPro" id="IPR050708">
    <property type="entry name" value="T6SS_VgrG/RHS"/>
</dbReference>
<keyword evidence="3" id="KW-1185">Reference proteome</keyword>
<dbReference type="PANTHER" id="PTHR32305:SF15">
    <property type="entry name" value="PROTEIN RHSA-RELATED"/>
    <property type="match status" value="1"/>
</dbReference>
<evidence type="ECO:0000313" key="2">
    <source>
        <dbReference type="EMBL" id="NNU14779.1"/>
    </source>
</evidence>
<comment type="caution">
    <text evidence="2">The sequence shown here is derived from an EMBL/GenBank/DDBJ whole genome shotgun (WGS) entry which is preliminary data.</text>
</comment>
<gene>
    <name evidence="2" type="ORF">HK107_00390</name>
</gene>
<dbReference type="Proteomes" id="UP000536835">
    <property type="component" value="Unassembled WGS sequence"/>
</dbReference>
<dbReference type="Gene3D" id="2.180.10.10">
    <property type="entry name" value="RHS repeat-associated core"/>
    <property type="match status" value="1"/>
</dbReference>
<feature type="compositionally biased region" description="Polar residues" evidence="1">
    <location>
        <begin position="212"/>
        <end position="224"/>
    </location>
</feature>
<organism evidence="2 3">
    <name type="scientific">Parvularcula mediterranea</name>
    <dbReference type="NCBI Taxonomy" id="2732508"/>
    <lineage>
        <taxon>Bacteria</taxon>
        <taxon>Pseudomonadati</taxon>
        <taxon>Pseudomonadota</taxon>
        <taxon>Alphaproteobacteria</taxon>
        <taxon>Parvularculales</taxon>
        <taxon>Parvularculaceae</taxon>
        <taxon>Parvularcula</taxon>
    </lineage>
</organism>
<reference evidence="2 3" key="1">
    <citation type="submission" date="2020-05" db="EMBL/GenBank/DDBJ databases">
        <title>Parvularcula mediterraneae sp. nov., isolated from polypropylene straw from shallow seawater of the seashore of Laganas in Zakynthos island, Greece.</title>
        <authorList>
            <person name="Szabo I."/>
            <person name="Al-Omari J."/>
            <person name="Rado J."/>
            <person name="Szerdahelyi G.S."/>
        </authorList>
    </citation>
    <scope>NUCLEOTIDE SEQUENCE [LARGE SCALE GENOMIC DNA]</scope>
    <source>
        <strain evidence="2 3">ZS-1/3</strain>
    </source>
</reference>
<dbReference type="EMBL" id="JABFCX010000001">
    <property type="protein sequence ID" value="NNU14779.1"/>
    <property type="molecule type" value="Genomic_DNA"/>
</dbReference>
<dbReference type="AlphaFoldDB" id="A0A7Y3RIM2"/>
<dbReference type="PANTHER" id="PTHR32305">
    <property type="match status" value="1"/>
</dbReference>
<dbReference type="InterPro" id="IPR022385">
    <property type="entry name" value="Rhs_assc_core"/>
</dbReference>
<protein>
    <submittedName>
        <fullName evidence="2">RHS repeat-associated core domain-containing protein</fullName>
    </submittedName>
</protein>
<proteinExistence type="predicted"/>
<feature type="region of interest" description="Disordered" evidence="1">
    <location>
        <begin position="181"/>
        <end position="225"/>
    </location>
</feature>
<accession>A0A7Y3RIM2</accession>